<dbReference type="PANTHER" id="PTHR13271:SF137">
    <property type="entry name" value="SET DOMAIN-CONTAINING PROTEIN"/>
    <property type="match status" value="1"/>
</dbReference>
<keyword evidence="9" id="KW-1185">Reference proteome</keyword>
<accession>A0A9W7FU30</accession>
<feature type="compositionally biased region" description="Low complexity" evidence="5">
    <location>
        <begin position="1"/>
        <end position="15"/>
    </location>
</feature>
<dbReference type="SUPFAM" id="SSF54928">
    <property type="entry name" value="RNA-binding domain, RBD"/>
    <property type="match status" value="2"/>
</dbReference>
<feature type="region of interest" description="Disordered" evidence="5">
    <location>
        <begin position="411"/>
        <end position="471"/>
    </location>
</feature>
<dbReference type="SMART" id="SM00360">
    <property type="entry name" value="RRM"/>
    <property type="match status" value="2"/>
</dbReference>
<dbReference type="Proteomes" id="UP001165082">
    <property type="component" value="Unassembled WGS sequence"/>
</dbReference>
<feature type="domain" description="SET" evidence="7">
    <location>
        <begin position="460"/>
        <end position="673"/>
    </location>
</feature>
<name>A0A9W7FU30_9STRA</name>
<feature type="domain" description="RRM" evidence="6">
    <location>
        <begin position="184"/>
        <end position="261"/>
    </location>
</feature>
<feature type="region of interest" description="Disordered" evidence="5">
    <location>
        <begin position="713"/>
        <end position="745"/>
    </location>
</feature>
<gene>
    <name evidence="8" type="ORF">TrRE_jg2516</name>
</gene>
<dbReference type="GO" id="GO:0016279">
    <property type="term" value="F:protein-lysine N-methyltransferase activity"/>
    <property type="evidence" value="ECO:0007669"/>
    <property type="project" value="TreeGrafter"/>
</dbReference>
<keyword evidence="4" id="KW-0694">RNA-binding</keyword>
<evidence type="ECO:0000313" key="8">
    <source>
        <dbReference type="EMBL" id="GMI20065.1"/>
    </source>
</evidence>
<feature type="compositionally biased region" description="Low complexity" evidence="5">
    <location>
        <begin position="349"/>
        <end position="358"/>
    </location>
</feature>
<dbReference type="Gene3D" id="3.90.1420.10">
    <property type="entry name" value="Rubisco LSMT, substrate-binding domain"/>
    <property type="match status" value="1"/>
</dbReference>
<feature type="domain" description="RRM" evidence="6">
    <location>
        <begin position="89"/>
        <end position="169"/>
    </location>
</feature>
<dbReference type="SUPFAM" id="SSF82199">
    <property type="entry name" value="SET domain"/>
    <property type="match status" value="1"/>
</dbReference>
<evidence type="ECO:0000256" key="1">
    <source>
        <dbReference type="ARBA" id="ARBA00022603"/>
    </source>
</evidence>
<evidence type="ECO:0000313" key="9">
    <source>
        <dbReference type="Proteomes" id="UP001165082"/>
    </source>
</evidence>
<feature type="region of interest" description="Disordered" evidence="5">
    <location>
        <begin position="1"/>
        <end position="83"/>
    </location>
</feature>
<comment type="caution">
    <text evidence="8">The sequence shown here is derived from an EMBL/GenBank/DDBJ whole genome shotgun (WGS) entry which is preliminary data.</text>
</comment>
<dbReference type="InterPro" id="IPR012677">
    <property type="entry name" value="Nucleotide-bd_a/b_plait_sf"/>
</dbReference>
<evidence type="ECO:0000256" key="5">
    <source>
        <dbReference type="SAM" id="MobiDB-lite"/>
    </source>
</evidence>
<dbReference type="PROSITE" id="PS50102">
    <property type="entry name" value="RRM"/>
    <property type="match status" value="2"/>
</dbReference>
<evidence type="ECO:0000259" key="6">
    <source>
        <dbReference type="PROSITE" id="PS50102"/>
    </source>
</evidence>
<dbReference type="AlphaFoldDB" id="A0A9W7FU30"/>
<dbReference type="CDD" id="cd10527">
    <property type="entry name" value="SET_LSMT"/>
    <property type="match status" value="1"/>
</dbReference>
<proteinExistence type="predicted"/>
<evidence type="ECO:0000259" key="7">
    <source>
        <dbReference type="PROSITE" id="PS50280"/>
    </source>
</evidence>
<evidence type="ECO:0000256" key="4">
    <source>
        <dbReference type="PROSITE-ProRule" id="PRU00176"/>
    </source>
</evidence>
<feature type="compositionally biased region" description="Basic and acidic residues" evidence="5">
    <location>
        <begin position="715"/>
        <end position="729"/>
    </location>
</feature>
<feature type="compositionally biased region" description="Polar residues" evidence="5">
    <location>
        <begin position="414"/>
        <end position="423"/>
    </location>
</feature>
<dbReference type="Pfam" id="PF09273">
    <property type="entry name" value="Rubis-subs-bind"/>
    <property type="match status" value="1"/>
</dbReference>
<dbReference type="InterPro" id="IPR015353">
    <property type="entry name" value="Rubisco_LSMT_subst-bd"/>
</dbReference>
<keyword evidence="1" id="KW-0489">Methyltransferase</keyword>
<dbReference type="PROSITE" id="PS50280">
    <property type="entry name" value="SET"/>
    <property type="match status" value="1"/>
</dbReference>
<organism evidence="8 9">
    <name type="scientific">Triparma retinervis</name>
    <dbReference type="NCBI Taxonomy" id="2557542"/>
    <lineage>
        <taxon>Eukaryota</taxon>
        <taxon>Sar</taxon>
        <taxon>Stramenopiles</taxon>
        <taxon>Ochrophyta</taxon>
        <taxon>Bolidophyceae</taxon>
        <taxon>Parmales</taxon>
        <taxon>Triparmaceae</taxon>
        <taxon>Triparma</taxon>
    </lineage>
</organism>
<keyword evidence="2" id="KW-0808">Transferase</keyword>
<dbReference type="CDD" id="cd00590">
    <property type="entry name" value="RRM_SF"/>
    <property type="match status" value="1"/>
</dbReference>
<dbReference type="PANTHER" id="PTHR13271">
    <property type="entry name" value="UNCHARACTERIZED PUTATIVE METHYLTRANSFERASE"/>
    <property type="match status" value="1"/>
</dbReference>
<dbReference type="InterPro" id="IPR050600">
    <property type="entry name" value="SETD3_SETD6_MTase"/>
</dbReference>
<dbReference type="InterPro" id="IPR046341">
    <property type="entry name" value="SET_dom_sf"/>
</dbReference>
<evidence type="ECO:0000256" key="3">
    <source>
        <dbReference type="ARBA" id="ARBA00022691"/>
    </source>
</evidence>
<sequence length="935" mass="103609">MTNTDTANADNTNTTNKKRKLEPEEDAKKEIAKKEDVKEDKKEDSQPKKEEAQPNNDKKPSSSSNNNKKRRKKEPYRETKESLLTKSQRTVFVSQLTQKVEEYDLRKFFKKKAGRIVAVHFLWDKRSNRHKGCAYIEFEDLDDVPYAVRQNEKIPTFQRFPILVQPSESEANLVSIQGENVGKFRVYVGHIDKKVSERDIRSIFSECGRLSHCQLSKESVSNSSNFCFVNFHDADAAQLSIDGLDGLDLVGTTIKVSWAKTCAEAGCSAASELGRPKDAEDRIRRARSKAGDASGAFMLPDVEGVKGYAGIDPLAYAGGGGKPQAQGQAAGDGGDAATMAISEAKRRAASGAASEAGANDTLDKQESGATVGKGTDGQEARASLMAKLAARAGMQSWLLDAGAKFPDLELRTYDTPTDESPSSTDKESKLPDQAEQQQEHQGDKEGDEDKEKLVGKGGDEGTKEYDEDKEMRGVHAKTDIPAGNTCVVVPRSCLITVEMGRATPLGQKISLANLDLDAPKHVYLMLFLLQDRKNPTSFFKPYYDILPPKLSNMPIFWSKQELAYLTGSYLLRQIEERRAAIVTDYEMIVAVAPEISEIATLEEFMWARMCVCSRNFGLVINGVRTSALVPHADMLNHYRPRETKWTYDNTLQAFTITTLQGISGGEQIYDSYGQKCNHRFLLNYGFAVERNVEQDGFCPNEVPVVITLEQGKIGGGDKEEEARHLKEDAGEGQDGDDGSRANAEADSWDLDRSKLELWTRDGSSLSKRVRVCASNNDNTKSMLSLLRVKVAGGEELKAIMGGGPYMYRSAKDVRFGLGAGNELSALSALSDMVEGMAKAYPTTLEEDAKALEEGDYGAKGGLRKYSNERHARIQVKGEKEVLRHFQEFAEMGRKGLTCKEEEFEEFARGLEGCTRQYVQEVVAGIRKDERRRQKE</sequence>
<feature type="region of interest" description="Disordered" evidence="5">
    <location>
        <begin position="348"/>
        <end position="377"/>
    </location>
</feature>
<evidence type="ECO:0000256" key="2">
    <source>
        <dbReference type="ARBA" id="ARBA00022679"/>
    </source>
</evidence>
<dbReference type="Pfam" id="PF00076">
    <property type="entry name" value="RRM_1"/>
    <property type="match status" value="2"/>
</dbReference>
<dbReference type="InterPro" id="IPR001214">
    <property type="entry name" value="SET_dom"/>
</dbReference>
<protein>
    <submittedName>
        <fullName evidence="8">Uncharacterized protein</fullName>
    </submittedName>
</protein>
<keyword evidence="3" id="KW-0949">S-adenosyl-L-methionine</keyword>
<dbReference type="Gene3D" id="3.30.70.330">
    <property type="match status" value="2"/>
</dbReference>
<feature type="compositionally biased region" description="Basic and acidic residues" evidence="5">
    <location>
        <begin position="26"/>
        <end position="60"/>
    </location>
</feature>
<dbReference type="GO" id="GO:0032259">
    <property type="term" value="P:methylation"/>
    <property type="evidence" value="ECO:0007669"/>
    <property type="project" value="UniProtKB-KW"/>
</dbReference>
<dbReference type="SUPFAM" id="SSF81822">
    <property type="entry name" value="RuBisCo LSMT C-terminal, substrate-binding domain"/>
    <property type="match status" value="1"/>
</dbReference>
<reference evidence="8" key="1">
    <citation type="submission" date="2022-07" db="EMBL/GenBank/DDBJ databases">
        <title>Genome analysis of Parmales, a sister group of diatoms, reveals the evolutionary specialization of diatoms from phago-mixotrophs to photoautotrophs.</title>
        <authorList>
            <person name="Ban H."/>
            <person name="Sato S."/>
            <person name="Yoshikawa S."/>
            <person name="Kazumasa Y."/>
            <person name="Nakamura Y."/>
            <person name="Ichinomiya M."/>
            <person name="Saitoh K."/>
            <person name="Sato N."/>
            <person name="Blanc-Mathieu R."/>
            <person name="Endo H."/>
            <person name="Kuwata A."/>
            <person name="Ogata H."/>
        </authorList>
    </citation>
    <scope>NUCLEOTIDE SEQUENCE</scope>
</reference>
<dbReference type="OrthoDB" id="341421at2759"/>
<dbReference type="EMBL" id="BRXZ01008030">
    <property type="protein sequence ID" value="GMI20065.1"/>
    <property type="molecule type" value="Genomic_DNA"/>
</dbReference>
<dbReference type="InterPro" id="IPR000504">
    <property type="entry name" value="RRM_dom"/>
</dbReference>
<dbReference type="InterPro" id="IPR036464">
    <property type="entry name" value="Rubisco_LSMT_subst-bd_sf"/>
</dbReference>
<dbReference type="Gene3D" id="3.90.1410.10">
    <property type="entry name" value="set domain protein methyltransferase, domain 1"/>
    <property type="match status" value="1"/>
</dbReference>
<feature type="compositionally biased region" description="Basic and acidic residues" evidence="5">
    <location>
        <begin position="424"/>
        <end position="471"/>
    </location>
</feature>
<dbReference type="GO" id="GO:0003723">
    <property type="term" value="F:RNA binding"/>
    <property type="evidence" value="ECO:0007669"/>
    <property type="project" value="UniProtKB-UniRule"/>
</dbReference>
<dbReference type="InterPro" id="IPR035979">
    <property type="entry name" value="RBD_domain_sf"/>
</dbReference>